<proteinExistence type="predicted"/>
<dbReference type="InterPro" id="IPR007111">
    <property type="entry name" value="NACHT_NTPase"/>
</dbReference>
<gene>
    <name evidence="4" type="ORF">RM764_40350</name>
</gene>
<dbReference type="EMBL" id="JAVREY010000095">
    <property type="protein sequence ID" value="MDT0469153.1"/>
    <property type="molecule type" value="Genomic_DNA"/>
</dbReference>
<evidence type="ECO:0000256" key="1">
    <source>
        <dbReference type="ARBA" id="ARBA00022741"/>
    </source>
</evidence>
<name>A0ABU2U7J7_9ACTN</name>
<evidence type="ECO:0000259" key="3">
    <source>
        <dbReference type="PROSITE" id="PS50837"/>
    </source>
</evidence>
<evidence type="ECO:0000313" key="5">
    <source>
        <dbReference type="Proteomes" id="UP001183809"/>
    </source>
</evidence>
<keyword evidence="2" id="KW-0067">ATP-binding</keyword>
<comment type="caution">
    <text evidence="4">The sequence shown here is derived from an EMBL/GenBank/DDBJ whole genome shotgun (WGS) entry which is preliminary data.</text>
</comment>
<evidence type="ECO:0000256" key="2">
    <source>
        <dbReference type="ARBA" id="ARBA00022840"/>
    </source>
</evidence>
<dbReference type="PROSITE" id="PS50837">
    <property type="entry name" value="NACHT"/>
    <property type="match status" value="1"/>
</dbReference>
<feature type="domain" description="NACHT" evidence="3">
    <location>
        <begin position="1"/>
        <end position="209"/>
    </location>
</feature>
<dbReference type="PANTHER" id="PTHR46844">
    <property type="entry name" value="SLR5058 PROTEIN"/>
    <property type="match status" value="1"/>
</dbReference>
<keyword evidence="1" id="KW-0547">Nucleotide-binding</keyword>
<organism evidence="4 5">
    <name type="scientific">Streptomyces gibsoniae</name>
    <dbReference type="NCBI Taxonomy" id="3075529"/>
    <lineage>
        <taxon>Bacteria</taxon>
        <taxon>Bacillati</taxon>
        <taxon>Actinomycetota</taxon>
        <taxon>Actinomycetes</taxon>
        <taxon>Kitasatosporales</taxon>
        <taxon>Streptomycetaceae</taxon>
        <taxon>Streptomyces</taxon>
    </lineage>
</organism>
<evidence type="ECO:0000313" key="4">
    <source>
        <dbReference type="EMBL" id="MDT0469153.1"/>
    </source>
</evidence>
<protein>
    <recommendedName>
        <fullName evidence="3">NACHT domain-containing protein</fullName>
    </recommendedName>
</protein>
<dbReference type="PANTHER" id="PTHR46844:SF1">
    <property type="entry name" value="SLR5058 PROTEIN"/>
    <property type="match status" value="1"/>
</dbReference>
<dbReference type="Proteomes" id="UP001183809">
    <property type="component" value="Unassembled WGS sequence"/>
</dbReference>
<dbReference type="RefSeq" id="WP_311700588.1">
    <property type="nucleotide sequence ID" value="NZ_JAVREY010000095.1"/>
</dbReference>
<dbReference type="InterPro" id="IPR032675">
    <property type="entry name" value="LRR_dom_sf"/>
</dbReference>
<accession>A0ABU2U7J7</accession>
<keyword evidence="5" id="KW-1185">Reference proteome</keyword>
<dbReference type="SUPFAM" id="SSF52047">
    <property type="entry name" value="RNI-like"/>
    <property type="match status" value="1"/>
</dbReference>
<reference evidence="5" key="1">
    <citation type="submission" date="2023-07" db="EMBL/GenBank/DDBJ databases">
        <title>30 novel species of actinomycetes from the DSMZ collection.</title>
        <authorList>
            <person name="Nouioui I."/>
        </authorList>
    </citation>
    <scope>NUCLEOTIDE SEQUENCE [LARGE SCALE GENOMIC DNA]</scope>
    <source>
        <strain evidence="5">DSM 41699</strain>
    </source>
</reference>
<sequence>MSEGWLTRRDFTELNLLPMNQQDVEAFVGRWHQAAFGESAEAAPERDRYRERLLDTLRRKRDLARLATNPLMCAMICALHRDRRTYLPESRMELYGAALTMLLVRRDKERDVGAPEGFDIPEDAQRQLLQELAWWLIRNGQTEAEQDKVVRLIERLLPAMSGVAAPDRARDVLRHLLRRSGLLREPTPQTADFVHRTFQDYLGAKAAVEAQDLPQVAEHAADPQWEDVVRMAVGHGRPEERAMLISSLLERGDAAPHDEIRTRLHLLAAASLEHATMLAPAVRRAAEERAALLLPPRDSEAAEKLAGAGPVVLDLLPGPDQLDDREAAATVETAARIGGEHAFQILRQFRDHPDAFVRKKVVDAWSSFDDQRFVDEILSGMEMTGVHLTVSTESQLSALGRIGRVMALEINGSFAEDLMMPGLLATEPSELRLVSNDSFRDLRILVSCAPRLRSLRLQDCGSLKDYSHISDANIEHLQLEKMPVGPDMSPLAGLQGLTSIAINSRQPWGQLTKLPLPSQLRTLTLGPSTLSAPILDGIERWPRLTTLHLAADVRTPFATAELRKLVALPELIDLDIDLTQLSGLAELHLPPLPQIRSLRLTAEVQNRMDFGELRDVFPNLTTLSAQMEHHSSMTLEAEVSALRTIPHSSVTISSSGSVRLTGENELPGESQVRIHSRTIPVTKKPRFRLWKSL</sequence>
<dbReference type="Gene3D" id="3.80.10.10">
    <property type="entry name" value="Ribonuclease Inhibitor"/>
    <property type="match status" value="1"/>
</dbReference>